<keyword evidence="1" id="KW-1133">Transmembrane helix</keyword>
<keyword evidence="1" id="KW-0812">Transmembrane</keyword>
<reference evidence="2 3" key="1">
    <citation type="submission" date="2018-07" db="EMBL/GenBank/DDBJ databases">
        <title>Thalassococcus profundi sp. nov., a marine bacterium isolated from deep seawater of Okinawa Trough.</title>
        <authorList>
            <person name="Yu M."/>
        </authorList>
    </citation>
    <scope>NUCLEOTIDE SEQUENCE [LARGE SCALE GENOMIC DNA]</scope>
    <source>
        <strain evidence="2 3">WRAS1</strain>
    </source>
</reference>
<organism evidence="2 3">
    <name type="scientific">Thalassococcus profundi</name>
    <dbReference type="NCBI Taxonomy" id="2282382"/>
    <lineage>
        <taxon>Bacteria</taxon>
        <taxon>Pseudomonadati</taxon>
        <taxon>Pseudomonadota</taxon>
        <taxon>Alphaproteobacteria</taxon>
        <taxon>Rhodobacterales</taxon>
        <taxon>Roseobacteraceae</taxon>
        <taxon>Thalassococcus</taxon>
    </lineage>
</organism>
<gene>
    <name evidence="2" type="ORF">DU478_03905</name>
</gene>
<evidence type="ECO:0000256" key="1">
    <source>
        <dbReference type="SAM" id="Phobius"/>
    </source>
</evidence>
<dbReference type="InterPro" id="IPR011088">
    <property type="entry name" value="Phage_phiNM3_A0EWY4"/>
</dbReference>
<name>A0A369TSF9_9RHOB</name>
<dbReference type="RefSeq" id="WP_114509624.1">
    <property type="nucleotide sequence ID" value="NZ_QPMK01000002.1"/>
</dbReference>
<dbReference type="AlphaFoldDB" id="A0A369TSF9"/>
<protein>
    <submittedName>
        <fullName evidence="2">DUF1523 family protein</fullName>
    </submittedName>
</protein>
<feature type="transmembrane region" description="Helical" evidence="1">
    <location>
        <begin position="151"/>
        <end position="172"/>
    </location>
</feature>
<keyword evidence="3" id="KW-1185">Reference proteome</keyword>
<comment type="caution">
    <text evidence="2">The sequence shown here is derived from an EMBL/GenBank/DDBJ whole genome shotgun (WGS) entry which is preliminary data.</text>
</comment>
<evidence type="ECO:0000313" key="2">
    <source>
        <dbReference type="EMBL" id="RDD67812.1"/>
    </source>
</evidence>
<keyword evidence="1" id="KW-0472">Membrane</keyword>
<accession>A0A369TSF9</accession>
<dbReference type="OrthoDB" id="5354324at2"/>
<proteinExistence type="predicted"/>
<evidence type="ECO:0000313" key="3">
    <source>
        <dbReference type="Proteomes" id="UP000253977"/>
    </source>
</evidence>
<sequence length="216" mass="25161">MVYVKWVFIIAFWVLFGAFLHYTLPQKDIVRITDTYLERIDFGENSVFWAHAATGDNPNQTNRDVFFIQTFLPDNKPMIYRNEDTGWGWPPYFKFDTSNLQAEASDLESKSTGGAAQWALIRHYGWRNEFLSIYPNAISVRAVDGPDASKGIPWINILILTTLAAMFWAVWVRWRRFRQARIDPVLADMGDSIEAGRDSLAARRGRFRRWLDSWRA</sequence>
<dbReference type="EMBL" id="QPMK01000002">
    <property type="protein sequence ID" value="RDD67812.1"/>
    <property type="molecule type" value="Genomic_DNA"/>
</dbReference>
<dbReference type="Pfam" id="PF07509">
    <property type="entry name" value="DUF1523"/>
    <property type="match status" value="1"/>
</dbReference>
<dbReference type="Proteomes" id="UP000253977">
    <property type="component" value="Unassembled WGS sequence"/>
</dbReference>